<dbReference type="PATRIC" id="fig|1121326.3.peg.2179"/>
<dbReference type="CDD" id="cd00118">
    <property type="entry name" value="LysM"/>
    <property type="match status" value="1"/>
</dbReference>
<evidence type="ECO:0000259" key="1">
    <source>
        <dbReference type="PROSITE" id="PS51782"/>
    </source>
</evidence>
<sequence>MFRQQPRVPQNCPPAFQGRYTVLPGDTFFTIAQIFRVRIEVLAVNNPHITNPNQLFPEDVLCVPSFIPYPCCTILYPRISVPFGTNGVANVNFAPRGGQAISFAATLPHPTTFGNFDMYTGEISIPGIGGFGNQLYGNPQDPPVWSTRIDLPTAASIMPNSFLVIRPFNSVTGRSGAIILESIIRSGNCQSQQ</sequence>
<dbReference type="Gene3D" id="3.10.350.10">
    <property type="entry name" value="LysM domain"/>
    <property type="match status" value="1"/>
</dbReference>
<dbReference type="RefSeq" id="WP_066621803.1">
    <property type="nucleotide sequence ID" value="NZ_FQXL01000004.1"/>
</dbReference>
<evidence type="ECO:0000313" key="3">
    <source>
        <dbReference type="Proteomes" id="UP000076603"/>
    </source>
</evidence>
<comment type="caution">
    <text evidence="2">The sequence shown here is derived from an EMBL/GenBank/DDBJ whole genome shotgun (WGS) entry which is preliminary data.</text>
</comment>
<dbReference type="Proteomes" id="UP000076603">
    <property type="component" value="Unassembled WGS sequence"/>
</dbReference>
<dbReference type="Pfam" id="PF01476">
    <property type="entry name" value="LysM"/>
    <property type="match status" value="1"/>
</dbReference>
<dbReference type="InterPro" id="IPR036779">
    <property type="entry name" value="LysM_dom_sf"/>
</dbReference>
<dbReference type="PROSITE" id="PS51782">
    <property type="entry name" value="LYSM"/>
    <property type="match status" value="1"/>
</dbReference>
<dbReference type="Pfam" id="PF26349">
    <property type="entry name" value="YoqH"/>
    <property type="match status" value="1"/>
</dbReference>
<protein>
    <submittedName>
        <fullName evidence="2">LysM domain protein</fullName>
    </submittedName>
</protein>
<dbReference type="SUPFAM" id="SSF54106">
    <property type="entry name" value="LysM domain"/>
    <property type="match status" value="1"/>
</dbReference>
<dbReference type="SMART" id="SM00257">
    <property type="entry name" value="LysM"/>
    <property type="match status" value="1"/>
</dbReference>
<keyword evidence="3" id="KW-1185">Reference proteome</keyword>
<dbReference type="STRING" id="1121326.CLMAG_21870"/>
<evidence type="ECO:0000313" key="2">
    <source>
        <dbReference type="EMBL" id="KZL92378.1"/>
    </source>
</evidence>
<proteinExistence type="predicted"/>
<dbReference type="InterPro" id="IPR018392">
    <property type="entry name" value="LysM"/>
</dbReference>
<accession>A0A161WZ19</accession>
<dbReference type="OrthoDB" id="9800780at2"/>
<dbReference type="AlphaFoldDB" id="A0A161WZ19"/>
<dbReference type="InterPro" id="IPR058968">
    <property type="entry name" value="YoqH-like"/>
</dbReference>
<name>A0A161WZ19_9CLOT</name>
<reference evidence="2 3" key="1">
    <citation type="submission" date="2016-04" db="EMBL/GenBank/DDBJ databases">
        <title>Genome sequence of Clostridium magnum DSM 2767.</title>
        <authorList>
            <person name="Poehlein A."/>
            <person name="Uhlig R."/>
            <person name="Fischer R."/>
            <person name="Bahl H."/>
            <person name="Daniel R."/>
        </authorList>
    </citation>
    <scope>NUCLEOTIDE SEQUENCE [LARGE SCALE GENOMIC DNA]</scope>
    <source>
        <strain evidence="2 3">DSM 2767</strain>
    </source>
</reference>
<organism evidence="2 3">
    <name type="scientific">Clostridium magnum DSM 2767</name>
    <dbReference type="NCBI Taxonomy" id="1121326"/>
    <lineage>
        <taxon>Bacteria</taxon>
        <taxon>Bacillati</taxon>
        <taxon>Bacillota</taxon>
        <taxon>Clostridia</taxon>
        <taxon>Eubacteriales</taxon>
        <taxon>Clostridiaceae</taxon>
        <taxon>Clostridium</taxon>
    </lineage>
</organism>
<dbReference type="EMBL" id="LWAE01000002">
    <property type="protein sequence ID" value="KZL92378.1"/>
    <property type="molecule type" value="Genomic_DNA"/>
</dbReference>
<feature type="domain" description="LysM" evidence="1">
    <location>
        <begin position="18"/>
        <end position="63"/>
    </location>
</feature>
<gene>
    <name evidence="2" type="ORF">CLMAG_21870</name>
</gene>